<dbReference type="PANTHER" id="PTHR21404:SF3">
    <property type="entry name" value="SMALL RNA 2'-O-METHYLTRANSFERASE"/>
    <property type="match status" value="1"/>
</dbReference>
<dbReference type="EC" id="2.1.1.386" evidence="11"/>
<dbReference type="OrthoDB" id="2154311at2759"/>
<evidence type="ECO:0000256" key="11">
    <source>
        <dbReference type="ARBA" id="ARBA00035025"/>
    </source>
</evidence>
<keyword evidence="9" id="KW-0694">RNA-binding</keyword>
<dbReference type="PANTHER" id="PTHR21404">
    <property type="entry name" value="HEN1"/>
    <property type="match status" value="1"/>
</dbReference>
<evidence type="ECO:0000313" key="14">
    <source>
        <dbReference type="EMBL" id="KAJ1925286.1"/>
    </source>
</evidence>
<dbReference type="GO" id="GO:0005634">
    <property type="term" value="C:nucleus"/>
    <property type="evidence" value="ECO:0007669"/>
    <property type="project" value="TreeGrafter"/>
</dbReference>
<evidence type="ECO:0000256" key="3">
    <source>
        <dbReference type="ARBA" id="ARBA00021330"/>
    </source>
</evidence>
<dbReference type="GO" id="GO:0005737">
    <property type="term" value="C:cytoplasm"/>
    <property type="evidence" value="ECO:0007669"/>
    <property type="project" value="TreeGrafter"/>
</dbReference>
<dbReference type="GO" id="GO:0046872">
    <property type="term" value="F:metal ion binding"/>
    <property type="evidence" value="ECO:0007669"/>
    <property type="project" value="UniProtKB-KW"/>
</dbReference>
<feature type="domain" description="Methyltransferase type 12" evidence="13">
    <location>
        <begin position="17"/>
        <end position="109"/>
    </location>
</feature>
<accession>A0A9W8DZK9</accession>
<dbReference type="InterPro" id="IPR029063">
    <property type="entry name" value="SAM-dependent_MTases_sf"/>
</dbReference>
<dbReference type="Proteomes" id="UP001150569">
    <property type="component" value="Unassembled WGS sequence"/>
</dbReference>
<evidence type="ECO:0000256" key="4">
    <source>
        <dbReference type="ARBA" id="ARBA00022603"/>
    </source>
</evidence>
<evidence type="ECO:0000256" key="7">
    <source>
        <dbReference type="ARBA" id="ARBA00022723"/>
    </source>
</evidence>
<name>A0A9W8DZK9_9FUNG</name>
<keyword evidence="15" id="KW-1185">Reference proteome</keyword>
<comment type="caution">
    <text evidence="14">The sequence shown here is derived from an EMBL/GenBank/DDBJ whole genome shotgun (WGS) entry which is preliminary data.</text>
</comment>
<gene>
    <name evidence="14" type="ORF">IWQ60_004656</name>
</gene>
<keyword evidence="5" id="KW-0808">Transferase</keyword>
<organism evidence="14 15">
    <name type="scientific">Tieghemiomyces parasiticus</name>
    <dbReference type="NCBI Taxonomy" id="78921"/>
    <lineage>
        <taxon>Eukaryota</taxon>
        <taxon>Fungi</taxon>
        <taxon>Fungi incertae sedis</taxon>
        <taxon>Zoopagomycota</taxon>
        <taxon>Kickxellomycotina</taxon>
        <taxon>Dimargaritomycetes</taxon>
        <taxon>Dimargaritales</taxon>
        <taxon>Dimargaritaceae</taxon>
        <taxon>Tieghemiomyces</taxon>
    </lineage>
</organism>
<evidence type="ECO:0000256" key="5">
    <source>
        <dbReference type="ARBA" id="ARBA00022679"/>
    </source>
</evidence>
<evidence type="ECO:0000256" key="2">
    <source>
        <dbReference type="ARBA" id="ARBA00009026"/>
    </source>
</evidence>
<evidence type="ECO:0000256" key="1">
    <source>
        <dbReference type="ARBA" id="ARBA00001946"/>
    </source>
</evidence>
<keyword evidence="7" id="KW-0479">Metal-binding</keyword>
<evidence type="ECO:0000256" key="9">
    <source>
        <dbReference type="ARBA" id="ARBA00022884"/>
    </source>
</evidence>
<dbReference type="AlphaFoldDB" id="A0A9W8DZK9"/>
<proteinExistence type="inferred from homology"/>
<keyword evidence="6" id="KW-0949">S-adenosyl-L-methionine</keyword>
<dbReference type="CDD" id="cd02440">
    <property type="entry name" value="AdoMet_MTases"/>
    <property type="match status" value="1"/>
</dbReference>
<comment type="similarity">
    <text evidence="2">Belongs to the methyltransferase superfamily. HEN1 family.</text>
</comment>
<comment type="cofactor">
    <cofactor evidence="1">
        <name>Mg(2+)</name>
        <dbReference type="ChEBI" id="CHEBI:18420"/>
    </cofactor>
</comment>
<dbReference type="SUPFAM" id="SSF53335">
    <property type="entry name" value="S-adenosyl-L-methionine-dependent methyltransferases"/>
    <property type="match status" value="1"/>
</dbReference>
<protein>
    <recommendedName>
        <fullName evidence="3">Small RNA 2'-O-methyltransferase</fullName>
        <ecNumber evidence="11">2.1.1.386</ecNumber>
    </recommendedName>
</protein>
<dbReference type="GO" id="GO:0003723">
    <property type="term" value="F:RNA binding"/>
    <property type="evidence" value="ECO:0007669"/>
    <property type="project" value="UniProtKB-KW"/>
</dbReference>
<keyword evidence="4" id="KW-0489">Methyltransferase</keyword>
<dbReference type="EMBL" id="JANBPT010000230">
    <property type="protein sequence ID" value="KAJ1925286.1"/>
    <property type="molecule type" value="Genomic_DNA"/>
</dbReference>
<evidence type="ECO:0000256" key="6">
    <source>
        <dbReference type="ARBA" id="ARBA00022691"/>
    </source>
</evidence>
<keyword evidence="10" id="KW-0943">RNA-mediated gene silencing</keyword>
<sequence>MAIRDIIYEDPTTRSVLELGCGEGKLLAFLTPLQDDIIIDRLCGIDLDPLTLQVAERTCAATDLDRRDPRPTPLTIDLYHGSLADYHPDLAGVDCIVCTEVIEHLHPDTLARVAPVVLGRYRPRRFIVTTPNAEYNKYFPNLKYGTSEAVFRHSDHKFEWTRAEFQQWCEGAAQRYGYTVRYSGVGSTAESTSEGTGHCSQVATFTLPSHTKAMPPPPPPPFESDTDPVVPTLHTHITYPYVAPPTDDEELGPILIDAMTRLLRRRREDSPDDAVGSLNTLPFADLWYDWHVRRQFNRRDDFADHLARHAQWDVVVPTANEAAGHGPVIPYHGWQVVCRAPLPNLAEAIRTGGDVPDEYQVTNPLATAESQYPVDENGAWL</sequence>
<evidence type="ECO:0000256" key="10">
    <source>
        <dbReference type="ARBA" id="ARBA00023158"/>
    </source>
</evidence>
<reference evidence="14" key="1">
    <citation type="submission" date="2022-07" db="EMBL/GenBank/DDBJ databases">
        <title>Phylogenomic reconstructions and comparative analyses of Kickxellomycotina fungi.</title>
        <authorList>
            <person name="Reynolds N.K."/>
            <person name="Stajich J.E."/>
            <person name="Barry K."/>
            <person name="Grigoriev I.V."/>
            <person name="Crous P."/>
            <person name="Smith M.E."/>
        </authorList>
    </citation>
    <scope>NUCLEOTIDE SEQUENCE</scope>
    <source>
        <strain evidence="14">RSA 861</strain>
    </source>
</reference>
<evidence type="ECO:0000313" key="15">
    <source>
        <dbReference type="Proteomes" id="UP001150569"/>
    </source>
</evidence>
<dbReference type="GO" id="GO:0030422">
    <property type="term" value="P:siRNA processing"/>
    <property type="evidence" value="ECO:0007669"/>
    <property type="project" value="TreeGrafter"/>
</dbReference>
<comment type="catalytic activity">
    <reaction evidence="12">
        <text>small RNA 3'-end nucleotide + S-adenosyl-L-methionine = small RNA 3'-end 2'-O-methylnucleotide + S-adenosyl-L-homocysteine + H(+)</text>
        <dbReference type="Rhea" id="RHEA:37887"/>
        <dbReference type="Rhea" id="RHEA-COMP:10415"/>
        <dbReference type="Rhea" id="RHEA-COMP:10416"/>
        <dbReference type="ChEBI" id="CHEBI:15378"/>
        <dbReference type="ChEBI" id="CHEBI:57856"/>
        <dbReference type="ChEBI" id="CHEBI:59789"/>
        <dbReference type="ChEBI" id="CHEBI:74896"/>
        <dbReference type="ChEBI" id="CHEBI:74898"/>
        <dbReference type="EC" id="2.1.1.386"/>
    </reaction>
</comment>
<dbReference type="GO" id="GO:0001510">
    <property type="term" value="P:RNA methylation"/>
    <property type="evidence" value="ECO:0007669"/>
    <property type="project" value="InterPro"/>
</dbReference>
<dbReference type="Pfam" id="PF08242">
    <property type="entry name" value="Methyltransf_12"/>
    <property type="match status" value="1"/>
</dbReference>
<dbReference type="GO" id="GO:0090486">
    <property type="term" value="F:small RNA 2'-O-methyltransferase activity"/>
    <property type="evidence" value="ECO:0007669"/>
    <property type="project" value="UniProtKB-EC"/>
</dbReference>
<evidence type="ECO:0000256" key="12">
    <source>
        <dbReference type="ARBA" id="ARBA00048418"/>
    </source>
</evidence>
<evidence type="ECO:0000256" key="8">
    <source>
        <dbReference type="ARBA" id="ARBA00022842"/>
    </source>
</evidence>
<dbReference type="Gene3D" id="3.40.50.150">
    <property type="entry name" value="Vaccinia Virus protein VP39"/>
    <property type="match status" value="1"/>
</dbReference>
<evidence type="ECO:0000259" key="13">
    <source>
        <dbReference type="Pfam" id="PF08242"/>
    </source>
</evidence>
<dbReference type="InterPro" id="IPR013217">
    <property type="entry name" value="Methyltransf_12"/>
</dbReference>
<keyword evidence="8" id="KW-0460">Magnesium</keyword>
<dbReference type="InterPro" id="IPR026610">
    <property type="entry name" value="Hen1"/>
</dbReference>